<proteinExistence type="predicted"/>
<dbReference type="Proteomes" id="UP000001396">
    <property type="component" value="Unassembled WGS sequence"/>
</dbReference>
<dbReference type="GeneID" id="31361438"/>
<name>D3BBT5_HETP5</name>
<accession>D3BBT5</accession>
<organism evidence="1 2">
    <name type="scientific">Heterostelium pallidum (strain ATCC 26659 / Pp 5 / PN500)</name>
    <name type="common">Cellular slime mold</name>
    <name type="synonym">Polysphondylium pallidum</name>
    <dbReference type="NCBI Taxonomy" id="670386"/>
    <lineage>
        <taxon>Eukaryota</taxon>
        <taxon>Amoebozoa</taxon>
        <taxon>Evosea</taxon>
        <taxon>Eumycetozoa</taxon>
        <taxon>Dictyostelia</taxon>
        <taxon>Acytosteliales</taxon>
        <taxon>Acytosteliaceae</taxon>
        <taxon>Heterostelium</taxon>
    </lineage>
</organism>
<dbReference type="RefSeq" id="XP_020433236.1">
    <property type="nucleotide sequence ID" value="XM_020576824.1"/>
</dbReference>
<dbReference type="InParanoid" id="D3BBT5"/>
<sequence>MIQQFCINTMTTFKRDLPFVNLEQWERVMRAKVRHHTVINDGRLLVLLIKANQPNEFQILMNDIQLMNNNMNNNMIIINNNINNLITTINNNNTTMNNNINTMMANIHNNLKYNDNKYE</sequence>
<reference evidence="1 2" key="1">
    <citation type="journal article" date="2011" name="Genome Res.">
        <title>Phylogeny-wide analysis of social amoeba genomes highlights ancient origins for complex intercellular communication.</title>
        <authorList>
            <person name="Heidel A.J."/>
            <person name="Lawal H.M."/>
            <person name="Felder M."/>
            <person name="Schilde C."/>
            <person name="Helps N.R."/>
            <person name="Tunggal B."/>
            <person name="Rivero F."/>
            <person name="John U."/>
            <person name="Schleicher M."/>
            <person name="Eichinger L."/>
            <person name="Platzer M."/>
            <person name="Noegel A.A."/>
            <person name="Schaap P."/>
            <person name="Gloeckner G."/>
        </authorList>
    </citation>
    <scope>NUCLEOTIDE SEQUENCE [LARGE SCALE GENOMIC DNA]</scope>
    <source>
        <strain evidence="2">ATCC 26659 / Pp 5 / PN500</strain>
    </source>
</reference>
<dbReference type="EMBL" id="ADBJ01000026">
    <property type="protein sequence ID" value="EFA81118.1"/>
    <property type="molecule type" value="Genomic_DNA"/>
</dbReference>
<gene>
    <name evidence="1" type="ORF">PPL_05954</name>
</gene>
<keyword evidence="2" id="KW-1185">Reference proteome</keyword>
<comment type="caution">
    <text evidence="1">The sequence shown here is derived from an EMBL/GenBank/DDBJ whole genome shotgun (WGS) entry which is preliminary data.</text>
</comment>
<dbReference type="AlphaFoldDB" id="D3BBT5"/>
<evidence type="ECO:0000313" key="2">
    <source>
        <dbReference type="Proteomes" id="UP000001396"/>
    </source>
</evidence>
<protein>
    <submittedName>
        <fullName evidence="1">Uncharacterized protein</fullName>
    </submittedName>
</protein>
<evidence type="ECO:0000313" key="1">
    <source>
        <dbReference type="EMBL" id="EFA81118.1"/>
    </source>
</evidence>